<name>X0XDJ0_9ZZZZ</name>
<protein>
    <submittedName>
        <fullName evidence="1">Uncharacterized protein</fullName>
    </submittedName>
</protein>
<proteinExistence type="predicted"/>
<sequence>KIPIGVERKILESIDHSQYKQAINMELENG</sequence>
<comment type="caution">
    <text evidence="1">The sequence shown here is derived from an EMBL/GenBank/DDBJ whole genome shotgun (WGS) entry which is preliminary data.</text>
</comment>
<organism evidence="1">
    <name type="scientific">marine sediment metagenome</name>
    <dbReference type="NCBI Taxonomy" id="412755"/>
    <lineage>
        <taxon>unclassified sequences</taxon>
        <taxon>metagenomes</taxon>
        <taxon>ecological metagenomes</taxon>
    </lineage>
</organism>
<dbReference type="AlphaFoldDB" id="X0XDJ0"/>
<accession>X0XDJ0</accession>
<feature type="non-terminal residue" evidence="1">
    <location>
        <position position="1"/>
    </location>
</feature>
<evidence type="ECO:0000313" key="1">
    <source>
        <dbReference type="EMBL" id="GAG23006.1"/>
    </source>
</evidence>
<reference evidence="1" key="1">
    <citation type="journal article" date="2014" name="Front. Microbiol.">
        <title>High frequency of phylogenetically diverse reductive dehalogenase-homologous genes in deep subseafloor sedimentary metagenomes.</title>
        <authorList>
            <person name="Kawai M."/>
            <person name="Futagami T."/>
            <person name="Toyoda A."/>
            <person name="Takaki Y."/>
            <person name="Nishi S."/>
            <person name="Hori S."/>
            <person name="Arai W."/>
            <person name="Tsubouchi T."/>
            <person name="Morono Y."/>
            <person name="Uchiyama I."/>
            <person name="Ito T."/>
            <person name="Fujiyama A."/>
            <person name="Inagaki F."/>
            <person name="Takami H."/>
        </authorList>
    </citation>
    <scope>NUCLEOTIDE SEQUENCE</scope>
    <source>
        <strain evidence="1">Expedition CK06-06</strain>
    </source>
</reference>
<gene>
    <name evidence="1" type="ORF">S01H1_55153</name>
</gene>
<dbReference type="EMBL" id="BARS01035834">
    <property type="protein sequence ID" value="GAG23006.1"/>
    <property type="molecule type" value="Genomic_DNA"/>
</dbReference>